<dbReference type="EMBL" id="AP024702">
    <property type="protein sequence ID" value="BCX48485.1"/>
    <property type="molecule type" value="Genomic_DNA"/>
</dbReference>
<evidence type="ECO:0000256" key="3">
    <source>
        <dbReference type="ARBA" id="ARBA00022989"/>
    </source>
</evidence>
<feature type="transmembrane region" description="Helical" evidence="5">
    <location>
        <begin position="132"/>
        <end position="148"/>
    </location>
</feature>
<sequence length="271" mass="31065">MRWLERLEDRLHWLAIPGLFRFLALTGVVTFAAQWIYPDIAGALAFDLRKIMAGEVWRIVTFVFSPQGIFGFNAIGALFLYFAVMIAFLINDSLEQLWGSTRLTLFILTGWIGLIIGQTILGLFLPISFPNAGLYLYLTTFFAFATYFPKVEFYIFFIIPIQVRWLAWIGFVFLAYTALTSYVAALMIVPALMPYALWVLPGFVRNRKNLAYASSRRKNFEAKQIPEEEAFHRCATCNRTENDSPDLEFRTFPDGTEYCLDHLPADTARPS</sequence>
<comment type="subcellular location">
    <subcellularLocation>
        <location evidence="1">Membrane</location>
        <topology evidence="1">Multi-pass membrane protein</topology>
    </subcellularLocation>
</comment>
<evidence type="ECO:0000256" key="1">
    <source>
        <dbReference type="ARBA" id="ARBA00004141"/>
    </source>
</evidence>
<gene>
    <name evidence="6" type="ORF">HAHE_23930</name>
</gene>
<name>A0ABM7RGN6_9BACT</name>
<evidence type="ECO:0000256" key="5">
    <source>
        <dbReference type="SAM" id="Phobius"/>
    </source>
</evidence>
<keyword evidence="3 5" id="KW-1133">Transmembrane helix</keyword>
<evidence type="ECO:0000256" key="4">
    <source>
        <dbReference type="ARBA" id="ARBA00023136"/>
    </source>
</evidence>
<organism evidence="6 7">
    <name type="scientific">Haloferula helveola</name>
    <dbReference type="NCBI Taxonomy" id="490095"/>
    <lineage>
        <taxon>Bacteria</taxon>
        <taxon>Pseudomonadati</taxon>
        <taxon>Verrucomicrobiota</taxon>
        <taxon>Verrucomicrobiia</taxon>
        <taxon>Verrucomicrobiales</taxon>
        <taxon>Verrucomicrobiaceae</taxon>
        <taxon>Haloferula</taxon>
    </lineage>
</organism>
<evidence type="ECO:0000313" key="7">
    <source>
        <dbReference type="Proteomes" id="UP001374893"/>
    </source>
</evidence>
<feature type="transmembrane region" description="Helical" evidence="5">
    <location>
        <begin position="69"/>
        <end position="91"/>
    </location>
</feature>
<feature type="transmembrane region" description="Helical" evidence="5">
    <location>
        <begin position="182"/>
        <end position="200"/>
    </location>
</feature>
<feature type="transmembrane region" description="Helical" evidence="5">
    <location>
        <begin position="155"/>
        <end position="176"/>
    </location>
</feature>
<feature type="transmembrane region" description="Helical" evidence="5">
    <location>
        <begin position="12"/>
        <end position="37"/>
    </location>
</feature>
<dbReference type="Proteomes" id="UP001374893">
    <property type="component" value="Chromosome"/>
</dbReference>
<proteinExistence type="predicted"/>
<reference evidence="6 7" key="1">
    <citation type="submission" date="2021-06" db="EMBL/GenBank/DDBJ databases">
        <title>Complete genome of Haloferula helveola possessing various polysaccharide degrading enzymes.</title>
        <authorList>
            <person name="Takami H."/>
            <person name="Huang C."/>
            <person name="Hamasaki K."/>
        </authorList>
    </citation>
    <scope>NUCLEOTIDE SEQUENCE [LARGE SCALE GENOMIC DNA]</scope>
    <source>
        <strain evidence="6 7">CN-1</strain>
    </source>
</reference>
<accession>A0ABM7RGN6</accession>
<feature type="transmembrane region" description="Helical" evidence="5">
    <location>
        <begin position="103"/>
        <end position="126"/>
    </location>
</feature>
<keyword evidence="7" id="KW-1185">Reference proteome</keyword>
<dbReference type="RefSeq" id="WP_338684741.1">
    <property type="nucleotide sequence ID" value="NZ_AP024702.1"/>
</dbReference>
<evidence type="ECO:0000256" key="2">
    <source>
        <dbReference type="ARBA" id="ARBA00022692"/>
    </source>
</evidence>
<dbReference type="InterPro" id="IPR035952">
    <property type="entry name" value="Rhomboid-like_sf"/>
</dbReference>
<keyword evidence="2 5" id="KW-0812">Transmembrane</keyword>
<protein>
    <submittedName>
        <fullName evidence="6">Rhomboid family protein</fullName>
    </submittedName>
</protein>
<evidence type="ECO:0000313" key="6">
    <source>
        <dbReference type="EMBL" id="BCX48485.1"/>
    </source>
</evidence>
<dbReference type="SUPFAM" id="SSF144091">
    <property type="entry name" value="Rhomboid-like"/>
    <property type="match status" value="1"/>
</dbReference>
<keyword evidence="4 5" id="KW-0472">Membrane</keyword>